<feature type="repeat" description="PPR" evidence="3">
    <location>
        <begin position="556"/>
        <end position="590"/>
    </location>
</feature>
<keyword evidence="6" id="KW-1185">Reference proteome</keyword>
<dbReference type="PANTHER" id="PTHR47938:SF24">
    <property type="entry name" value="PENTACOTRIPEPTIDE-REPEAT REGION OF PRORP DOMAIN-CONTAINING PROTEIN"/>
    <property type="match status" value="1"/>
</dbReference>
<proteinExistence type="inferred from homology"/>
<comment type="similarity">
    <text evidence="1">Belongs to the PPR family. P subfamily.</text>
</comment>
<dbReference type="Gene3D" id="1.25.40.10">
    <property type="entry name" value="Tetratricopeptide repeat domain"/>
    <property type="match status" value="7"/>
</dbReference>
<evidence type="ECO:0000259" key="4">
    <source>
        <dbReference type="Pfam" id="PF23276"/>
    </source>
</evidence>
<feature type="repeat" description="PPR" evidence="3">
    <location>
        <begin position="731"/>
        <end position="765"/>
    </location>
</feature>
<dbReference type="Pfam" id="PF13041">
    <property type="entry name" value="PPR_2"/>
    <property type="match status" value="4"/>
</dbReference>
<dbReference type="OrthoDB" id="185373at2759"/>
<feature type="repeat" description="PPR" evidence="3">
    <location>
        <begin position="591"/>
        <end position="625"/>
    </location>
</feature>
<sequence length="891" mass="100129">MAILRFGGVHKRFCRSVKTINPYARLSFSFPECLSPSSDSQRPICTKTDNDLSLPSELTSITNGFISIFTKQPFSPDNPELKALSPTLTTQVVENVLSNLKSWKVAHRFFTWASHQSGYKHNIYAYNAMASLLSRARQIAELRAMVMDIVNSRCSMTPGALGYLVRCLGSVGLVEEANKFFDKVRTTGLCVPSNYSYNCLLEAISKIKAVDLIEMRLKEMHNGGWKFDKYTLTPVLQVYCNAGKLEKALSVFNDMYERGWVDEHVFCILVVSFSKWGEVDKAFELIERLEKHNIRLNQKTFCVLIHGFVRQSRVDKALQLFDKMQESGFNLDVSLYDVLIGGLCKNKELEKALSLYSEMKHLGMHTDVRILTKIMTSFSEERELIGFLNEGHKEMDEEAMILLYNSVLVGLINVRSLDKACLLLRAMMGCQDDNHIVEYELLKLKKAVTPNTTSFSIVIDGLVKDHKLDLALSLFSDMKQIGCEPNVVIYNHLIEGLSNSNRLEESYVLLREMKLSGFEPNSFTHNSIFGSLCRREDVVAAIDLVGEMRVHGHEPWTKHSSLLVKGLCKHGRVREALNFLSNMVQEGFLPDIVAYSAAMGGLIKIQEVDRALDLFQEICSNSYRPDVVAYNILIGGLCKAKRVSEAEDVLKDMVVKGIVPSVVTYNLLLDGWCKNDGVDKAMLCLSRMFAEDREPNVITYTTLVDGLCNAGRPDDALVLWNQMEGKGCAPNRVAFMALIHGLCKCGRPDTSLVYLRKMEEKEMKPDTFVYVALISRFVCNLNLPLAFEILKEMADQQNFPEPLDKNYPIFRDAVLKLSENARTSSGVKNLIAEVPKFDAYVIGQAATLKTGPEKELAASEKVLAAALKEPECRFAVMAVIGRLLDPARIML</sequence>
<protein>
    <recommendedName>
        <fullName evidence="4">Pentatricopeptide repeat-containing protein-mitochondrial domain-containing protein</fullName>
    </recommendedName>
</protein>
<organism evidence="5 6">
    <name type="scientific">Morella rubra</name>
    <name type="common">Chinese bayberry</name>
    <dbReference type="NCBI Taxonomy" id="262757"/>
    <lineage>
        <taxon>Eukaryota</taxon>
        <taxon>Viridiplantae</taxon>
        <taxon>Streptophyta</taxon>
        <taxon>Embryophyta</taxon>
        <taxon>Tracheophyta</taxon>
        <taxon>Spermatophyta</taxon>
        <taxon>Magnoliopsida</taxon>
        <taxon>eudicotyledons</taxon>
        <taxon>Gunneridae</taxon>
        <taxon>Pentapetalae</taxon>
        <taxon>rosids</taxon>
        <taxon>fabids</taxon>
        <taxon>Fagales</taxon>
        <taxon>Myricaceae</taxon>
        <taxon>Morella</taxon>
    </lineage>
</organism>
<feature type="repeat" description="PPR" evidence="3">
    <location>
        <begin position="332"/>
        <end position="366"/>
    </location>
</feature>
<dbReference type="Pfam" id="PF01535">
    <property type="entry name" value="PPR"/>
    <property type="match status" value="2"/>
</dbReference>
<gene>
    <name evidence="5" type="ORF">CJ030_MR0G027063</name>
</gene>
<dbReference type="NCBIfam" id="TIGR00756">
    <property type="entry name" value="PPR"/>
    <property type="match status" value="13"/>
</dbReference>
<feature type="repeat" description="PPR" evidence="3">
    <location>
        <begin position="696"/>
        <end position="730"/>
    </location>
</feature>
<dbReference type="AlphaFoldDB" id="A0A6A1UG17"/>
<dbReference type="Pfam" id="PF13812">
    <property type="entry name" value="PPR_3"/>
    <property type="match status" value="1"/>
</dbReference>
<accession>A0A6A1UG17</accession>
<feature type="repeat" description="PPR" evidence="3">
    <location>
        <begin position="228"/>
        <end position="262"/>
    </location>
</feature>
<dbReference type="GO" id="GO:0003729">
    <property type="term" value="F:mRNA binding"/>
    <property type="evidence" value="ECO:0007669"/>
    <property type="project" value="TreeGrafter"/>
</dbReference>
<evidence type="ECO:0000313" key="5">
    <source>
        <dbReference type="EMBL" id="KAB1199203.1"/>
    </source>
</evidence>
<dbReference type="Pfam" id="PF23276">
    <property type="entry name" value="TPR_24"/>
    <property type="match status" value="1"/>
</dbReference>
<feature type="repeat" description="PPR" evidence="3">
    <location>
        <begin position="521"/>
        <end position="555"/>
    </location>
</feature>
<dbReference type="PROSITE" id="PS51375">
    <property type="entry name" value="PPR"/>
    <property type="match status" value="12"/>
</dbReference>
<feature type="domain" description="Pentatricopeptide repeat-containing protein-mitochondrial" evidence="4">
    <location>
        <begin position="261"/>
        <end position="358"/>
    </location>
</feature>
<evidence type="ECO:0000256" key="3">
    <source>
        <dbReference type="PROSITE-ProRule" id="PRU00708"/>
    </source>
</evidence>
<feature type="repeat" description="PPR" evidence="3">
    <location>
        <begin position="451"/>
        <end position="485"/>
    </location>
</feature>
<evidence type="ECO:0000256" key="2">
    <source>
        <dbReference type="ARBA" id="ARBA00022737"/>
    </source>
</evidence>
<dbReference type="InterPro" id="IPR002885">
    <property type="entry name" value="PPR_rpt"/>
</dbReference>
<evidence type="ECO:0000313" key="6">
    <source>
        <dbReference type="Proteomes" id="UP000516437"/>
    </source>
</evidence>
<feature type="repeat" description="PPR" evidence="3">
    <location>
        <begin position="486"/>
        <end position="520"/>
    </location>
</feature>
<feature type="repeat" description="PPR" evidence="3">
    <location>
        <begin position="297"/>
        <end position="331"/>
    </location>
</feature>
<keyword evidence="2" id="KW-0677">Repeat</keyword>
<name>A0A6A1UG17_9ROSI</name>
<feature type="repeat" description="PPR" evidence="3">
    <location>
        <begin position="661"/>
        <end position="695"/>
    </location>
</feature>
<dbReference type="InterPro" id="IPR011990">
    <property type="entry name" value="TPR-like_helical_dom_sf"/>
</dbReference>
<feature type="repeat" description="PPR" evidence="3">
    <location>
        <begin position="626"/>
        <end position="660"/>
    </location>
</feature>
<dbReference type="EMBL" id="RXIC02000492">
    <property type="protein sequence ID" value="KAB1199203.1"/>
    <property type="molecule type" value="Genomic_DNA"/>
</dbReference>
<reference evidence="5 6" key="1">
    <citation type="journal article" date="2019" name="Plant Biotechnol. J.">
        <title>The red bayberry genome and genetic basis of sex determination.</title>
        <authorList>
            <person name="Jia H.M."/>
            <person name="Jia H.J."/>
            <person name="Cai Q.L."/>
            <person name="Wang Y."/>
            <person name="Zhao H.B."/>
            <person name="Yang W.F."/>
            <person name="Wang G.Y."/>
            <person name="Li Y.H."/>
            <person name="Zhan D.L."/>
            <person name="Shen Y.T."/>
            <person name="Niu Q.F."/>
            <person name="Chang L."/>
            <person name="Qiu J."/>
            <person name="Zhao L."/>
            <person name="Xie H.B."/>
            <person name="Fu W.Y."/>
            <person name="Jin J."/>
            <person name="Li X.W."/>
            <person name="Jiao Y."/>
            <person name="Zhou C.C."/>
            <person name="Tu T."/>
            <person name="Chai C.Y."/>
            <person name="Gao J.L."/>
            <person name="Fan L.J."/>
            <person name="van de Weg E."/>
            <person name="Wang J.Y."/>
            <person name="Gao Z.S."/>
        </authorList>
    </citation>
    <scope>NUCLEOTIDE SEQUENCE [LARGE SCALE GENOMIC DNA]</scope>
    <source>
        <tissue evidence="5">Leaves</tissue>
    </source>
</reference>
<dbReference type="PANTHER" id="PTHR47938">
    <property type="entry name" value="RESPIRATORY COMPLEX I CHAPERONE (CIA84), PUTATIVE (AFU_ORTHOLOGUE AFUA_2G06020)-RELATED"/>
    <property type="match status" value="1"/>
</dbReference>
<comment type="caution">
    <text evidence="5">The sequence shown here is derived from an EMBL/GenBank/DDBJ whole genome shotgun (WGS) entry which is preliminary data.</text>
</comment>
<evidence type="ECO:0000256" key="1">
    <source>
        <dbReference type="ARBA" id="ARBA00007626"/>
    </source>
</evidence>
<dbReference type="InterPro" id="IPR057027">
    <property type="entry name" value="TPR_mt"/>
</dbReference>
<dbReference type="Proteomes" id="UP000516437">
    <property type="component" value="Unassembled WGS sequence"/>
</dbReference>